<dbReference type="PANTHER" id="PTHR46580:SF2">
    <property type="entry name" value="MAM DOMAIN-CONTAINING PROTEIN"/>
    <property type="match status" value="1"/>
</dbReference>
<dbReference type="Pfam" id="PF13517">
    <property type="entry name" value="FG-GAP_3"/>
    <property type="match status" value="3"/>
</dbReference>
<dbReference type="InterPro" id="IPR028994">
    <property type="entry name" value="Integrin_alpha_N"/>
</dbReference>
<comment type="caution">
    <text evidence="3">The sequence shown here is derived from an EMBL/GenBank/DDBJ whole genome shotgun (WGS) entry which is preliminary data.</text>
</comment>
<dbReference type="PANTHER" id="PTHR46580">
    <property type="entry name" value="SENSOR KINASE-RELATED"/>
    <property type="match status" value="1"/>
</dbReference>
<evidence type="ECO:0000256" key="2">
    <source>
        <dbReference type="SAM" id="SignalP"/>
    </source>
</evidence>
<dbReference type="RefSeq" id="WP_345232730.1">
    <property type="nucleotide sequence ID" value="NZ_BAABGZ010000003.1"/>
</dbReference>
<accession>A0ABP8HWP5</accession>
<name>A0ABP8HWP5_9BACT</name>
<keyword evidence="1 2" id="KW-0732">Signal</keyword>
<organism evidence="3 4">
    <name type="scientific">Hymenobacter saemangeumensis</name>
    <dbReference type="NCBI Taxonomy" id="1084522"/>
    <lineage>
        <taxon>Bacteria</taxon>
        <taxon>Pseudomonadati</taxon>
        <taxon>Bacteroidota</taxon>
        <taxon>Cytophagia</taxon>
        <taxon>Cytophagales</taxon>
        <taxon>Hymenobacteraceae</taxon>
        <taxon>Hymenobacter</taxon>
    </lineage>
</organism>
<dbReference type="Pfam" id="PF01839">
    <property type="entry name" value="FG-GAP"/>
    <property type="match status" value="1"/>
</dbReference>
<dbReference type="Gene3D" id="2.130.10.130">
    <property type="entry name" value="Integrin alpha, N-terminal"/>
    <property type="match status" value="3"/>
</dbReference>
<dbReference type="InterPro" id="IPR013517">
    <property type="entry name" value="FG-GAP"/>
</dbReference>
<gene>
    <name evidence="3" type="ORF">GCM10023185_00650</name>
</gene>
<dbReference type="InterPro" id="IPR013783">
    <property type="entry name" value="Ig-like_fold"/>
</dbReference>
<dbReference type="SUPFAM" id="SSF69318">
    <property type="entry name" value="Integrin alpha N-terminal domain"/>
    <property type="match status" value="2"/>
</dbReference>
<dbReference type="Proteomes" id="UP001501153">
    <property type="component" value="Unassembled WGS sequence"/>
</dbReference>
<reference evidence="4" key="1">
    <citation type="journal article" date="2019" name="Int. J. Syst. Evol. Microbiol.">
        <title>The Global Catalogue of Microorganisms (GCM) 10K type strain sequencing project: providing services to taxonomists for standard genome sequencing and annotation.</title>
        <authorList>
            <consortium name="The Broad Institute Genomics Platform"/>
            <consortium name="The Broad Institute Genome Sequencing Center for Infectious Disease"/>
            <person name="Wu L."/>
            <person name="Ma J."/>
        </authorList>
    </citation>
    <scope>NUCLEOTIDE SEQUENCE [LARGE SCALE GENOMIC DNA]</scope>
    <source>
        <strain evidence="4">JCM 17923</strain>
    </source>
</reference>
<dbReference type="EMBL" id="BAABGZ010000003">
    <property type="protein sequence ID" value="GAA4346292.1"/>
    <property type="molecule type" value="Genomic_DNA"/>
</dbReference>
<evidence type="ECO:0000313" key="3">
    <source>
        <dbReference type="EMBL" id="GAA4346292.1"/>
    </source>
</evidence>
<sequence>MHQTRLFARSFGLVLFTVALQALLPVPARAQDFGPIAVYNTNNNLGSGYTGPNEVQLGDVNGDGLPDIVTTDIQDGVGVMLALAGGGFGPYTTYAVGPGTNSGALKVALGDVTGDGRPDIVASTYYGLPSVGVLPALSGGGFGPYTTLPVMFNVTVRGLALGDMNGDGRLDVVSTSLFDNAVDVFMAQPGGVFAAPLRYTTGPGSSPEGLALGDVNGDGRLDIATTTASNNGGAALLLALSTGGFGPPTTYLFAGQPRNVALGDVSGDGRLDLVVAGQGAAQVGVLLGQAGGGFGAATAYPCGGGGLGMTLGDVDNDGLLDVVVANTNTTQLGILPGRLGGILGPLAVYSTNHTATYNNERPYAVAVGDVNNDGRPDLVAALAMVNEVVVLLAVNPVPTVTGMLPAVGSVGSRMTLTGADLTGTQLIRFTGSNATVSSGFRVNAAGTSISDIVVPAGALTGPITVQKASGAATTAGYFSVQNPTSTSAATLAQALHLLPNPAHAATTVALAPMPGATHATLTLRDALGRTVSRETVALPATGLRHELRLLGLAAGLYALQVQAGEIQATRRLVVE</sequence>
<dbReference type="SUPFAM" id="SSF81296">
    <property type="entry name" value="E set domains"/>
    <property type="match status" value="1"/>
</dbReference>
<evidence type="ECO:0000313" key="4">
    <source>
        <dbReference type="Proteomes" id="UP001501153"/>
    </source>
</evidence>
<dbReference type="Gene3D" id="2.60.40.10">
    <property type="entry name" value="Immunoglobulins"/>
    <property type="match status" value="1"/>
</dbReference>
<proteinExistence type="predicted"/>
<feature type="signal peptide" evidence="2">
    <location>
        <begin position="1"/>
        <end position="30"/>
    </location>
</feature>
<dbReference type="InterPro" id="IPR014756">
    <property type="entry name" value="Ig_E-set"/>
</dbReference>
<feature type="chain" id="PRO_5047280821" evidence="2">
    <location>
        <begin position="31"/>
        <end position="575"/>
    </location>
</feature>
<keyword evidence="4" id="KW-1185">Reference proteome</keyword>
<evidence type="ECO:0000256" key="1">
    <source>
        <dbReference type="ARBA" id="ARBA00022729"/>
    </source>
</evidence>
<protein>
    <submittedName>
        <fullName evidence="3">FG-GAP-like repeat-containing protein</fullName>
    </submittedName>
</protein>